<organism evidence="1 2">
    <name type="scientific">Lacticaseibacillus saniviri JCM 17471 = DSM 24301</name>
    <dbReference type="NCBI Taxonomy" id="1293598"/>
    <lineage>
        <taxon>Bacteria</taxon>
        <taxon>Bacillati</taxon>
        <taxon>Bacillota</taxon>
        <taxon>Bacilli</taxon>
        <taxon>Lactobacillales</taxon>
        <taxon>Lactobacillaceae</taxon>
        <taxon>Lacticaseibacillus</taxon>
    </lineage>
</organism>
<reference evidence="1 2" key="1">
    <citation type="journal article" date="2015" name="Genome Announc.">
        <title>Expanding the biotechnology potential of lactobacilli through comparative genomics of 213 strains and associated genera.</title>
        <authorList>
            <person name="Sun Z."/>
            <person name="Harris H.M."/>
            <person name="McCann A."/>
            <person name="Guo C."/>
            <person name="Argimon S."/>
            <person name="Zhang W."/>
            <person name="Yang X."/>
            <person name="Jeffery I.B."/>
            <person name="Cooney J.C."/>
            <person name="Kagawa T.F."/>
            <person name="Liu W."/>
            <person name="Song Y."/>
            <person name="Salvetti E."/>
            <person name="Wrobel A."/>
            <person name="Rasinkangas P."/>
            <person name="Parkhill J."/>
            <person name="Rea M.C."/>
            <person name="O'Sullivan O."/>
            <person name="Ritari J."/>
            <person name="Douillard F.P."/>
            <person name="Paul Ross R."/>
            <person name="Yang R."/>
            <person name="Briner A.E."/>
            <person name="Felis G.E."/>
            <person name="de Vos W.M."/>
            <person name="Barrangou R."/>
            <person name="Klaenhammer T.R."/>
            <person name="Caufield P.W."/>
            <person name="Cui Y."/>
            <person name="Zhang H."/>
            <person name="O'Toole P.W."/>
        </authorList>
    </citation>
    <scope>NUCLEOTIDE SEQUENCE [LARGE SCALE GENOMIC DNA]</scope>
    <source>
        <strain evidence="1 2">DSM 24301</strain>
    </source>
</reference>
<keyword evidence="2" id="KW-1185">Reference proteome</keyword>
<accession>A0A0R2MXI6</accession>
<dbReference type="PATRIC" id="fig|1293598.4.peg.2366"/>
<dbReference type="AlphaFoldDB" id="A0A0R2MXI6"/>
<dbReference type="NCBIfam" id="TIGR03712">
    <property type="entry name" value="acc_sec_asp2"/>
    <property type="match status" value="1"/>
</dbReference>
<dbReference type="InterPro" id="IPR022267">
    <property type="entry name" value="Asp2"/>
</dbReference>
<dbReference type="SUPFAM" id="SSF53474">
    <property type="entry name" value="alpha/beta-Hydrolases"/>
    <property type="match status" value="1"/>
</dbReference>
<evidence type="ECO:0000313" key="2">
    <source>
        <dbReference type="Proteomes" id="UP000050969"/>
    </source>
</evidence>
<dbReference type="ESTHER" id="9laco-a0a0r2mxi6">
    <property type="family name" value="Asp2"/>
</dbReference>
<proteinExistence type="predicted"/>
<dbReference type="Proteomes" id="UP000050969">
    <property type="component" value="Unassembled WGS sequence"/>
</dbReference>
<gene>
    <name evidence="1" type="ORF">IV56_GL002265</name>
</gene>
<evidence type="ECO:0008006" key="3">
    <source>
        <dbReference type="Google" id="ProtNLM"/>
    </source>
</evidence>
<dbReference type="GO" id="GO:0015031">
    <property type="term" value="P:protein transport"/>
    <property type="evidence" value="ECO:0007669"/>
    <property type="project" value="InterPro"/>
</dbReference>
<evidence type="ECO:0000313" key="1">
    <source>
        <dbReference type="EMBL" id="KRO15498.1"/>
    </source>
</evidence>
<name>A0A0R2MXI6_9LACO</name>
<dbReference type="InterPro" id="IPR029058">
    <property type="entry name" value="AB_hydrolase_fold"/>
</dbReference>
<sequence length="520" mass="57956">MAKHHFFQLGPVALDLPQELAHQHQFEWVDNDATYMPDSEQYLFVDGQLNARYRNNWYLISAGAAILDDPARLTTLPANLILLDTAADYSSEVARILALKQAHSVAFADRARLRDVLDHDCFDGQQGGGLDADNIAVNANFTGAVSQDGHVKLTVEGDFDEVTGPLLNWRNVSWGLYDSYFDVQPELSVTGDVDVWFQVALIHSKTKELTKRYTLRGAEIKNGLRLYTQNADQMIQVSLYATGSGAISVGKIHVRLSRDGLGELFPGGQRLVDETARHTEILTYFDAGDLKPPLMVYFSGYRTAEGFEANFLMQHFKNPFMIIGDPRLEGGAFYVGSDALEQQIVDAIEAKLDALGFSRDQLLMSGLSMGTTGAIYYSAKLHPHAVIVGKPLVNLGNIAGNERINRPNGFPTSFDLLLNNQAPVSPDGVAQMNARFWDCFKQADVSNVLYVLAYMENDDYDGTAFADIFHYLTTHFQGARLWHKGLVGRHNDDTPGITSWFIRQIERILTTDFNRVFKEG</sequence>
<dbReference type="Pfam" id="PF16929">
    <property type="entry name" value="Asp2"/>
    <property type="match status" value="1"/>
</dbReference>
<comment type="caution">
    <text evidence="1">The sequence shown here is derived from an EMBL/GenBank/DDBJ whole genome shotgun (WGS) entry which is preliminary data.</text>
</comment>
<protein>
    <recommendedName>
        <fullName evidence="3">Accessory secretory protein Asp2</fullName>
    </recommendedName>
</protein>
<dbReference type="RefSeq" id="WP_054776658.1">
    <property type="nucleotide sequence ID" value="NZ_BBBX01000002.1"/>
</dbReference>
<dbReference type="STRING" id="1293598.IV56_GL002265"/>
<dbReference type="EMBL" id="JQCE01000064">
    <property type="protein sequence ID" value="KRO15498.1"/>
    <property type="molecule type" value="Genomic_DNA"/>
</dbReference>